<feature type="compositionally biased region" description="Basic and acidic residues" evidence="6">
    <location>
        <begin position="278"/>
        <end position="287"/>
    </location>
</feature>
<dbReference type="Gene3D" id="3.30.70.1230">
    <property type="entry name" value="Nucleotide cyclase"/>
    <property type="match status" value="1"/>
</dbReference>
<evidence type="ECO:0000256" key="3">
    <source>
        <dbReference type="ARBA" id="ARBA00023015"/>
    </source>
</evidence>
<keyword evidence="3" id="KW-0805">Transcription regulation</keyword>
<dbReference type="Gene3D" id="1.25.40.10">
    <property type="entry name" value="Tetratricopeptide repeat domain"/>
    <property type="match status" value="1"/>
</dbReference>
<dbReference type="InterPro" id="IPR001867">
    <property type="entry name" value="OmpR/PhoB-type_DNA-bd"/>
</dbReference>
<dbReference type="InterPro" id="IPR051677">
    <property type="entry name" value="AfsR-DnrI-RedD_regulator"/>
</dbReference>
<keyword evidence="4" id="KW-0238">DNA-binding</keyword>
<dbReference type="Gene3D" id="3.40.50.300">
    <property type="entry name" value="P-loop containing nucleotide triphosphate hydrolases"/>
    <property type="match status" value="1"/>
</dbReference>
<dbReference type="CDD" id="cd15831">
    <property type="entry name" value="BTAD"/>
    <property type="match status" value="1"/>
</dbReference>
<evidence type="ECO:0000313" key="11">
    <source>
        <dbReference type="Proteomes" id="UP001500460"/>
    </source>
</evidence>
<dbReference type="Proteomes" id="UP001500460">
    <property type="component" value="Unassembled WGS sequence"/>
</dbReference>
<feature type="compositionally biased region" description="Low complexity" evidence="6">
    <location>
        <begin position="304"/>
        <end position="340"/>
    </location>
</feature>
<dbReference type="InterPro" id="IPR041664">
    <property type="entry name" value="AAA_16"/>
</dbReference>
<evidence type="ECO:0000256" key="2">
    <source>
        <dbReference type="ARBA" id="ARBA00023012"/>
    </source>
</evidence>
<dbReference type="SMART" id="SM01043">
    <property type="entry name" value="BTAD"/>
    <property type="match status" value="1"/>
</dbReference>
<evidence type="ECO:0000256" key="1">
    <source>
        <dbReference type="ARBA" id="ARBA00005820"/>
    </source>
</evidence>
<evidence type="ECO:0000313" key="10">
    <source>
        <dbReference type="EMBL" id="GAA2459312.1"/>
    </source>
</evidence>
<dbReference type="InterPro" id="IPR005158">
    <property type="entry name" value="BTAD"/>
</dbReference>
<reference evidence="11" key="1">
    <citation type="journal article" date="2019" name="Int. J. Syst. Evol. Microbiol.">
        <title>The Global Catalogue of Microorganisms (GCM) 10K type strain sequencing project: providing services to taxonomists for standard genome sequencing and annotation.</title>
        <authorList>
            <consortium name="The Broad Institute Genomics Platform"/>
            <consortium name="The Broad Institute Genome Sequencing Center for Infectious Disease"/>
            <person name="Wu L."/>
            <person name="Ma J."/>
        </authorList>
    </citation>
    <scope>NUCLEOTIDE SEQUENCE [LARGE SCALE GENOMIC DNA]</scope>
    <source>
        <strain evidence="11">JCM 6922</strain>
    </source>
</reference>
<dbReference type="SMART" id="SM00862">
    <property type="entry name" value="Trans_reg_C"/>
    <property type="match status" value="1"/>
</dbReference>
<dbReference type="InterPro" id="IPR016032">
    <property type="entry name" value="Sig_transdc_resp-reg_C-effctor"/>
</dbReference>
<accession>A0ABP5XPR2</accession>
<gene>
    <name evidence="10" type="ORF">GCM10010421_60840</name>
</gene>
<keyword evidence="11" id="KW-1185">Reference proteome</keyword>
<dbReference type="SUPFAM" id="SSF46894">
    <property type="entry name" value="C-terminal effector domain of the bipartite response regulators"/>
    <property type="match status" value="1"/>
</dbReference>
<protein>
    <submittedName>
        <fullName evidence="10">Uncharacterized protein</fullName>
    </submittedName>
</protein>
<keyword evidence="2" id="KW-0902">Two-component regulatory system</keyword>
<sequence>MEFRVLGPLTVLGDSGPVALSGLRQRAVLGRLLLHADEVVATSALMRALWPGGPPPTARKMLQNAVSALRGLFAAESTAAPLLLTHAPGYLLRLDGAGLDLAAYRTLAGRGRADLTAGAWDAAARTLRTALDLWHGPALADLAETGTDWPELDALARARSATQEDLFEAELARGRHHEVVPELETLVRREPLRERLCAQLMLGLYRCDRQADALAAYRGTRNAFARELGLEPGRTLRAVERAILDHDPVLAQPDALAIMAGTRETRAPLAPRSTPPGERGRAGRPDPDPLPSARYPTARDRLGAGEPAPGAWAAPGAVPDPLGGRRPPAAEAPGTPAARAVVPPCETPAGQPSAPAAGLLTEQRRQLSMLLVRAAPGRGPGGDPEDAARLSGELAAAVREETERYGGKVSGVLGPVTFALFGVVRTREDDAARAVRAGLAILDRLRRHGAGGPVTARGGAAPRVAVATGDVVVTCAPDGTGAIPVVDGTVPKACAELLETVPPGGIRVCPTTRAGSERAIAYGPATGPGGAREPLGPRPPRPGGETLPPLVGRDRELEQLRGLLGDVTRKQRPHLLTVLGEPGSGKTRLAAELGRLARRPGGFTVLTARGSWGDGDHPLAVPARILTAAVAAGDAPTAAPPPGPAPGAAEAALARAVHGLFGTGERGSRLLARLRLLLRPGRPAPGEWPSVAEAWRLFLAGLAAERPLLLVFDDLHTASDEALDLVADLSDAAGPAPLLIAVTARPELLDRRPAWGGGRRDALTLTLDPLDEASSAALLDALLAAEGRADLPAGLRRDLLARVGGNPLFAAEYARALSARTGPEEGPPPLPRHVRQVVAARLDALPQAAKTVLAGASALGGACCADGVAAVGDGDRAEAERWLDYLERRGLLRRSRHGSPSGAPRYAFRHPVTHEVVDWLVPRRVREDRRRRAAAWAARAAHLPA</sequence>
<feature type="domain" description="Bacterial transcriptional activator" evidence="9">
    <location>
        <begin position="99"/>
        <end position="244"/>
    </location>
</feature>
<feature type="region of interest" description="Disordered" evidence="6">
    <location>
        <begin position="262"/>
        <end position="355"/>
    </location>
</feature>
<dbReference type="Pfam" id="PF03704">
    <property type="entry name" value="BTAD"/>
    <property type="match status" value="1"/>
</dbReference>
<feature type="region of interest" description="Disordered" evidence="6">
    <location>
        <begin position="522"/>
        <end position="553"/>
    </location>
</feature>
<evidence type="ECO:0000259" key="9">
    <source>
        <dbReference type="SMART" id="SM01043"/>
    </source>
</evidence>
<dbReference type="InterPro" id="IPR003593">
    <property type="entry name" value="AAA+_ATPase"/>
</dbReference>
<dbReference type="PANTHER" id="PTHR35807">
    <property type="entry name" value="TRANSCRIPTIONAL REGULATOR REDD-RELATED"/>
    <property type="match status" value="1"/>
</dbReference>
<evidence type="ECO:0000259" key="7">
    <source>
        <dbReference type="SMART" id="SM00382"/>
    </source>
</evidence>
<evidence type="ECO:0000256" key="4">
    <source>
        <dbReference type="ARBA" id="ARBA00023125"/>
    </source>
</evidence>
<comment type="caution">
    <text evidence="10">The sequence shown here is derived from an EMBL/GenBank/DDBJ whole genome shotgun (WGS) entry which is preliminary data.</text>
</comment>
<dbReference type="SMART" id="SM00382">
    <property type="entry name" value="AAA"/>
    <property type="match status" value="1"/>
</dbReference>
<dbReference type="SUPFAM" id="SSF48452">
    <property type="entry name" value="TPR-like"/>
    <property type="match status" value="1"/>
</dbReference>
<dbReference type="InterPro" id="IPR011990">
    <property type="entry name" value="TPR-like_helical_dom_sf"/>
</dbReference>
<dbReference type="EMBL" id="BAAATK010000072">
    <property type="protein sequence ID" value="GAA2459312.1"/>
    <property type="molecule type" value="Genomic_DNA"/>
</dbReference>
<keyword evidence="5" id="KW-0804">Transcription</keyword>
<dbReference type="PANTHER" id="PTHR35807:SF1">
    <property type="entry name" value="TRANSCRIPTIONAL REGULATOR REDD"/>
    <property type="match status" value="1"/>
</dbReference>
<evidence type="ECO:0000256" key="5">
    <source>
        <dbReference type="ARBA" id="ARBA00023163"/>
    </source>
</evidence>
<dbReference type="InterPro" id="IPR027417">
    <property type="entry name" value="P-loop_NTPase"/>
</dbReference>
<dbReference type="Gene3D" id="1.10.10.10">
    <property type="entry name" value="Winged helix-like DNA-binding domain superfamily/Winged helix DNA-binding domain"/>
    <property type="match status" value="1"/>
</dbReference>
<comment type="similarity">
    <text evidence="1">Belongs to the AfsR/DnrI/RedD regulatory family.</text>
</comment>
<organism evidence="10 11">
    <name type="scientific">Streptomyces glaucus</name>
    <dbReference type="NCBI Taxonomy" id="284029"/>
    <lineage>
        <taxon>Bacteria</taxon>
        <taxon>Bacillati</taxon>
        <taxon>Actinomycetota</taxon>
        <taxon>Actinomycetes</taxon>
        <taxon>Kitasatosporales</taxon>
        <taxon>Streptomycetaceae</taxon>
        <taxon>Streptomyces</taxon>
    </lineage>
</organism>
<dbReference type="SUPFAM" id="SSF52540">
    <property type="entry name" value="P-loop containing nucleoside triphosphate hydrolases"/>
    <property type="match status" value="1"/>
</dbReference>
<proteinExistence type="inferred from homology"/>
<name>A0ABP5XPR2_9ACTN</name>
<dbReference type="SUPFAM" id="SSF55073">
    <property type="entry name" value="Nucleotide cyclase"/>
    <property type="match status" value="1"/>
</dbReference>
<dbReference type="InterPro" id="IPR036388">
    <property type="entry name" value="WH-like_DNA-bd_sf"/>
</dbReference>
<evidence type="ECO:0000256" key="6">
    <source>
        <dbReference type="SAM" id="MobiDB-lite"/>
    </source>
</evidence>
<dbReference type="Pfam" id="PF13191">
    <property type="entry name" value="AAA_16"/>
    <property type="match status" value="1"/>
</dbReference>
<feature type="domain" description="OmpR/PhoB-type" evidence="8">
    <location>
        <begin position="15"/>
        <end position="92"/>
    </location>
</feature>
<feature type="domain" description="AAA+ ATPase" evidence="7">
    <location>
        <begin position="572"/>
        <end position="770"/>
    </location>
</feature>
<dbReference type="InterPro" id="IPR029787">
    <property type="entry name" value="Nucleotide_cyclase"/>
</dbReference>
<evidence type="ECO:0000259" key="8">
    <source>
        <dbReference type="SMART" id="SM00862"/>
    </source>
</evidence>